<organism evidence="2 3">
    <name type="scientific">Litorivita pollutaquae</name>
    <dbReference type="NCBI Taxonomy" id="2200892"/>
    <lineage>
        <taxon>Bacteria</taxon>
        <taxon>Pseudomonadati</taxon>
        <taxon>Pseudomonadota</taxon>
        <taxon>Alphaproteobacteria</taxon>
        <taxon>Rhodobacterales</taxon>
        <taxon>Paracoccaceae</taxon>
        <taxon>Litorivita</taxon>
    </lineage>
</organism>
<protein>
    <submittedName>
        <fullName evidence="2">Uncharacterized protein</fullName>
    </submittedName>
</protein>
<evidence type="ECO:0000313" key="2">
    <source>
        <dbReference type="EMBL" id="PYC49369.1"/>
    </source>
</evidence>
<evidence type="ECO:0000256" key="1">
    <source>
        <dbReference type="SAM" id="MobiDB-lite"/>
    </source>
</evidence>
<gene>
    <name evidence="2" type="ORF">DI396_00425</name>
</gene>
<reference evidence="2 3" key="1">
    <citation type="submission" date="2018-05" db="EMBL/GenBank/DDBJ databases">
        <title>Oceanovita maritima gen. nov., sp. nov., a marine bacterium in the family Rhodobacteraceae isolated from surface seawater of Lundu port Xiamen, China.</title>
        <authorList>
            <person name="Hetharua B.H."/>
            <person name="Min D."/>
            <person name="Liao H."/>
            <person name="Tian Y."/>
        </authorList>
    </citation>
    <scope>NUCLEOTIDE SEQUENCE [LARGE SCALE GENOMIC DNA]</scope>
    <source>
        <strain evidence="2 3">FSX-11</strain>
    </source>
</reference>
<dbReference type="EMBL" id="QFVT01000001">
    <property type="protein sequence ID" value="PYC49369.1"/>
    <property type="molecule type" value="Genomic_DNA"/>
</dbReference>
<dbReference type="AlphaFoldDB" id="A0A2V4MVC3"/>
<feature type="region of interest" description="Disordered" evidence="1">
    <location>
        <begin position="45"/>
        <end position="80"/>
    </location>
</feature>
<comment type="caution">
    <text evidence="2">The sequence shown here is derived from an EMBL/GenBank/DDBJ whole genome shotgun (WGS) entry which is preliminary data.</text>
</comment>
<name>A0A2V4MVC3_9RHOB</name>
<evidence type="ECO:0000313" key="3">
    <source>
        <dbReference type="Proteomes" id="UP000248012"/>
    </source>
</evidence>
<proteinExistence type="predicted"/>
<dbReference type="Proteomes" id="UP000248012">
    <property type="component" value="Unassembled WGS sequence"/>
</dbReference>
<sequence length="87" mass="9478">MVQLQRLDQMGCFRRSRQVDENRRFSAAIRQLAGSGSAARRKFVESASGSGTQMHRPASCKGEGGQMAPLPAPDGGGHLFNFVRKTK</sequence>
<keyword evidence="3" id="KW-1185">Reference proteome</keyword>
<accession>A0A2V4MVC3</accession>